<dbReference type="AlphaFoldDB" id="A0A1G2NWT3"/>
<keyword evidence="4" id="KW-0133">Cell shape</keyword>
<dbReference type="InterPro" id="IPR018044">
    <property type="entry name" value="Peptidase_S11"/>
</dbReference>
<dbReference type="GO" id="GO:0006508">
    <property type="term" value="P:proteolysis"/>
    <property type="evidence" value="ECO:0007669"/>
    <property type="project" value="InterPro"/>
</dbReference>
<dbReference type="Pfam" id="PF00768">
    <property type="entry name" value="Peptidase_S11"/>
    <property type="match status" value="1"/>
</dbReference>
<evidence type="ECO:0000256" key="3">
    <source>
        <dbReference type="ARBA" id="ARBA00022801"/>
    </source>
</evidence>
<comment type="caution">
    <text evidence="12">The sequence shown here is derived from an EMBL/GenBank/DDBJ whole genome shotgun (WGS) entry which is preliminary data.</text>
</comment>
<feature type="domain" description="Peptidase S11 D-alanyl-D-alanine carboxypeptidase A N-terminal" evidence="11">
    <location>
        <begin position="74"/>
        <end position="312"/>
    </location>
</feature>
<evidence type="ECO:0000256" key="4">
    <source>
        <dbReference type="ARBA" id="ARBA00022960"/>
    </source>
</evidence>
<dbReference type="InterPro" id="IPR012338">
    <property type="entry name" value="Beta-lactam/transpept-like"/>
</dbReference>
<keyword evidence="10" id="KW-1133">Transmembrane helix</keyword>
<keyword evidence="10" id="KW-0472">Membrane</keyword>
<comment type="similarity">
    <text evidence="1 9">Belongs to the peptidase S11 family.</text>
</comment>
<dbReference type="PRINTS" id="PR00725">
    <property type="entry name" value="DADACBPTASE1"/>
</dbReference>
<evidence type="ECO:0000256" key="10">
    <source>
        <dbReference type="SAM" id="Phobius"/>
    </source>
</evidence>
<feature type="active site" description="Proton acceptor" evidence="7">
    <location>
        <position position="106"/>
    </location>
</feature>
<dbReference type="EMBL" id="MHSH01000050">
    <property type="protein sequence ID" value="OHA40520.1"/>
    <property type="molecule type" value="Genomic_DNA"/>
</dbReference>
<dbReference type="PANTHER" id="PTHR21581">
    <property type="entry name" value="D-ALANYL-D-ALANINE CARBOXYPEPTIDASE"/>
    <property type="match status" value="1"/>
</dbReference>
<evidence type="ECO:0000256" key="2">
    <source>
        <dbReference type="ARBA" id="ARBA00022729"/>
    </source>
</evidence>
<evidence type="ECO:0000259" key="11">
    <source>
        <dbReference type="Pfam" id="PF00768"/>
    </source>
</evidence>
<feature type="transmembrane region" description="Helical" evidence="10">
    <location>
        <begin position="21"/>
        <end position="41"/>
    </location>
</feature>
<evidence type="ECO:0000256" key="7">
    <source>
        <dbReference type="PIRSR" id="PIRSR618044-1"/>
    </source>
</evidence>
<keyword evidence="3" id="KW-0378">Hydrolase</keyword>
<evidence type="ECO:0000256" key="5">
    <source>
        <dbReference type="ARBA" id="ARBA00022984"/>
    </source>
</evidence>
<dbReference type="PANTHER" id="PTHR21581:SF6">
    <property type="entry name" value="TRAFFICKING PROTEIN PARTICLE COMPLEX SUBUNIT 12"/>
    <property type="match status" value="1"/>
</dbReference>
<dbReference type="GO" id="GO:0008360">
    <property type="term" value="P:regulation of cell shape"/>
    <property type="evidence" value="ECO:0007669"/>
    <property type="project" value="UniProtKB-KW"/>
</dbReference>
<protein>
    <recommendedName>
        <fullName evidence="11">Peptidase S11 D-alanyl-D-alanine carboxypeptidase A N-terminal domain-containing protein</fullName>
    </recommendedName>
</protein>
<sequence length="348" mass="37624">MDNSNNISGSRLQFIKDLAHSRPAMIFSALILTVVAVILMVNSSREDVSASADGSNTPQPIMLLTNDPFDDSGLSAQAALVTDLYNGKIYLEKNKDVPLPLASLAKLMTALVALETLPGEEVITITASAISNEGDSGLRMGEKWNLRELVRFFLVTSSNDAAAAVSTGVNQAFPFVKNETGEESGDEQDYFVTLMNAEARQIGLVSAIFHNSTGLDLDDREAGAYGSASDVSAMVRELFFRHPDVFSATSQTEEKLSSFSTVYEARNTNRILAQIPNVSASKTGFTDLAGGNLAVIFDSSFGRPISIVVLGSTQEDRFNDIQKISDAVMRSLRIESYNQRIISNGQNK</sequence>
<dbReference type="InterPro" id="IPR001967">
    <property type="entry name" value="Peptidase_S11_N"/>
</dbReference>
<evidence type="ECO:0000313" key="13">
    <source>
        <dbReference type="Proteomes" id="UP000176429"/>
    </source>
</evidence>
<keyword evidence="5" id="KW-0573">Peptidoglycan synthesis</keyword>
<evidence type="ECO:0000256" key="9">
    <source>
        <dbReference type="RuleBase" id="RU004016"/>
    </source>
</evidence>
<name>A0A1G2NWT3_9BACT</name>
<dbReference type="Gene3D" id="3.40.710.10">
    <property type="entry name" value="DD-peptidase/beta-lactamase superfamily"/>
    <property type="match status" value="1"/>
</dbReference>
<dbReference type="GO" id="GO:0009002">
    <property type="term" value="F:serine-type D-Ala-D-Ala carboxypeptidase activity"/>
    <property type="evidence" value="ECO:0007669"/>
    <property type="project" value="InterPro"/>
</dbReference>
<dbReference type="Proteomes" id="UP000176429">
    <property type="component" value="Unassembled WGS sequence"/>
</dbReference>
<feature type="binding site" evidence="8">
    <location>
        <position position="282"/>
    </location>
    <ligand>
        <name>substrate</name>
    </ligand>
</feature>
<reference evidence="12 13" key="1">
    <citation type="journal article" date="2016" name="Nat. Commun.">
        <title>Thousands of microbial genomes shed light on interconnected biogeochemical processes in an aquifer system.</title>
        <authorList>
            <person name="Anantharaman K."/>
            <person name="Brown C.T."/>
            <person name="Hug L.A."/>
            <person name="Sharon I."/>
            <person name="Castelle C.J."/>
            <person name="Probst A.J."/>
            <person name="Thomas B.C."/>
            <person name="Singh A."/>
            <person name="Wilkins M.J."/>
            <person name="Karaoz U."/>
            <person name="Brodie E.L."/>
            <person name="Williams K.H."/>
            <person name="Hubbard S.S."/>
            <person name="Banfield J.F."/>
        </authorList>
    </citation>
    <scope>NUCLEOTIDE SEQUENCE [LARGE SCALE GENOMIC DNA]</scope>
</reference>
<dbReference type="GO" id="GO:0071555">
    <property type="term" value="P:cell wall organization"/>
    <property type="evidence" value="ECO:0007669"/>
    <property type="project" value="UniProtKB-KW"/>
</dbReference>
<evidence type="ECO:0000313" key="12">
    <source>
        <dbReference type="EMBL" id="OHA40520.1"/>
    </source>
</evidence>
<accession>A0A1G2NWT3</accession>
<feature type="active site" evidence="7">
    <location>
        <position position="157"/>
    </location>
</feature>
<feature type="active site" description="Acyl-ester intermediate" evidence="7">
    <location>
        <position position="103"/>
    </location>
</feature>
<gene>
    <name evidence="12" type="ORF">A3H68_02525</name>
</gene>
<dbReference type="GO" id="GO:0009252">
    <property type="term" value="P:peptidoglycan biosynthetic process"/>
    <property type="evidence" value="ECO:0007669"/>
    <property type="project" value="UniProtKB-KW"/>
</dbReference>
<evidence type="ECO:0000256" key="6">
    <source>
        <dbReference type="ARBA" id="ARBA00023316"/>
    </source>
</evidence>
<proteinExistence type="inferred from homology"/>
<evidence type="ECO:0000256" key="8">
    <source>
        <dbReference type="PIRSR" id="PIRSR618044-2"/>
    </source>
</evidence>
<evidence type="ECO:0000256" key="1">
    <source>
        <dbReference type="ARBA" id="ARBA00007164"/>
    </source>
</evidence>
<keyword evidence="10" id="KW-0812">Transmembrane</keyword>
<keyword evidence="2" id="KW-0732">Signal</keyword>
<keyword evidence="6" id="KW-0961">Cell wall biogenesis/degradation</keyword>
<dbReference type="SUPFAM" id="SSF56601">
    <property type="entry name" value="beta-lactamase/transpeptidase-like"/>
    <property type="match status" value="1"/>
</dbReference>
<organism evidence="12 13">
    <name type="scientific">Candidatus Taylorbacteria bacterium RIFCSPLOWO2_02_FULL_46_40</name>
    <dbReference type="NCBI Taxonomy" id="1802329"/>
    <lineage>
        <taxon>Bacteria</taxon>
        <taxon>Candidatus Tayloriibacteriota</taxon>
    </lineage>
</organism>